<feature type="signal peptide" evidence="1">
    <location>
        <begin position="1"/>
        <end position="21"/>
    </location>
</feature>
<accession>A0A2Z3I0C7</accession>
<dbReference type="RefSeq" id="WP_110449433.1">
    <property type="nucleotide sequence ID" value="NZ_CP029479.1"/>
</dbReference>
<dbReference type="EMBL" id="CP029479">
    <property type="protein sequence ID" value="AWM76864.1"/>
    <property type="molecule type" value="Genomic_DNA"/>
</dbReference>
<proteinExistence type="predicted"/>
<protein>
    <submittedName>
        <fullName evidence="2">Uncharacterized protein</fullName>
    </submittedName>
</protein>
<dbReference type="OrthoDB" id="8452040at2"/>
<organism evidence="2 3">
    <name type="scientific">Phenylobacterium parvum</name>
    <dbReference type="NCBI Taxonomy" id="2201350"/>
    <lineage>
        <taxon>Bacteria</taxon>
        <taxon>Pseudomonadati</taxon>
        <taxon>Pseudomonadota</taxon>
        <taxon>Alphaproteobacteria</taxon>
        <taxon>Caulobacterales</taxon>
        <taxon>Caulobacteraceae</taxon>
        <taxon>Phenylobacterium</taxon>
    </lineage>
</organism>
<sequence length="265" mass="27012">MRRGLLFGILGAALAVSAAGAGPGPAPAQPTSAILLKAEEGDRACYMTLRDDRGATVEAYADFAICERAPSLLGRRVEFTWEMLNLPAPDCGAEPGCPRSVRVPVAMGARLAAAPALKAGSLCTPSETVVFACQAGARTVSVCAAPGTGGDRVQYRIGRPGAAPELVLPKAPGRPRDVTSGDTLMFSGGGGAWLRFANGPYAYTVYSAIGRWGPGGAPAEKAGVLVEKAGGRIANLRCTAGEAALDAGWMSAAGVRPDARGFDLP</sequence>
<evidence type="ECO:0000313" key="2">
    <source>
        <dbReference type="EMBL" id="AWM76864.1"/>
    </source>
</evidence>
<dbReference type="Proteomes" id="UP000247763">
    <property type="component" value="Chromosome"/>
</dbReference>
<dbReference type="KEGG" id="phb:HYN04_03260"/>
<gene>
    <name evidence="2" type="ORF">HYN04_03260</name>
</gene>
<dbReference type="AlphaFoldDB" id="A0A2Z3I0C7"/>
<evidence type="ECO:0000256" key="1">
    <source>
        <dbReference type="SAM" id="SignalP"/>
    </source>
</evidence>
<reference evidence="3" key="1">
    <citation type="submission" date="2018-05" db="EMBL/GenBank/DDBJ databases">
        <title>Genome sequencing of Phenylobacterium sp. HYN0004.</title>
        <authorList>
            <person name="Yi H."/>
            <person name="Baek C."/>
        </authorList>
    </citation>
    <scope>NUCLEOTIDE SEQUENCE [LARGE SCALE GENOMIC DNA]</scope>
    <source>
        <strain evidence="3">HYN0004</strain>
    </source>
</reference>
<feature type="chain" id="PRO_5016443799" evidence="1">
    <location>
        <begin position="22"/>
        <end position="265"/>
    </location>
</feature>
<name>A0A2Z3I0C7_9CAUL</name>
<evidence type="ECO:0000313" key="3">
    <source>
        <dbReference type="Proteomes" id="UP000247763"/>
    </source>
</evidence>
<keyword evidence="1" id="KW-0732">Signal</keyword>
<keyword evidence="3" id="KW-1185">Reference proteome</keyword>